<dbReference type="Proteomes" id="UP000248349">
    <property type="component" value="Unassembled WGS sequence"/>
</dbReference>
<dbReference type="AlphaFoldDB" id="A0A318ZP56"/>
<protein>
    <submittedName>
        <fullName evidence="1">Uncharacterized protein</fullName>
    </submittedName>
</protein>
<accession>A0A318ZP56</accession>
<reference evidence="1 2" key="1">
    <citation type="submission" date="2016-12" db="EMBL/GenBank/DDBJ databases">
        <title>The genomes of Aspergillus section Nigri reveals drivers in fungal speciation.</title>
        <authorList>
            <consortium name="DOE Joint Genome Institute"/>
            <person name="Vesth T.C."/>
            <person name="Nybo J."/>
            <person name="Theobald S."/>
            <person name="Brandl J."/>
            <person name="Frisvad J.C."/>
            <person name="Nielsen K.F."/>
            <person name="Lyhne E.K."/>
            <person name="Kogle M.E."/>
            <person name="Kuo A."/>
            <person name="Riley R."/>
            <person name="Clum A."/>
            <person name="Nolan M."/>
            <person name="Lipzen A."/>
            <person name="Salamov A."/>
            <person name="Henrissat B."/>
            <person name="Wiebenga A."/>
            <person name="De Vries R.P."/>
            <person name="Grigoriev I.V."/>
            <person name="Mortensen U.H."/>
            <person name="Andersen M.R."/>
            <person name="Baker S.E."/>
        </authorList>
    </citation>
    <scope>NUCLEOTIDE SEQUENCE [LARGE SCALE GENOMIC DNA]</scope>
    <source>
        <strain evidence="1 2">JOP 1030-1</strain>
    </source>
</reference>
<dbReference type="GeneID" id="37077007"/>
<name>A0A318ZP56_9EURO</name>
<organism evidence="1 2">
    <name type="scientific">Aspergillus saccharolyticus JOP 1030-1</name>
    <dbReference type="NCBI Taxonomy" id="1450539"/>
    <lineage>
        <taxon>Eukaryota</taxon>
        <taxon>Fungi</taxon>
        <taxon>Dikarya</taxon>
        <taxon>Ascomycota</taxon>
        <taxon>Pezizomycotina</taxon>
        <taxon>Eurotiomycetes</taxon>
        <taxon>Eurotiomycetidae</taxon>
        <taxon>Eurotiales</taxon>
        <taxon>Aspergillaceae</taxon>
        <taxon>Aspergillus</taxon>
        <taxon>Aspergillus subgen. Circumdati</taxon>
    </lineage>
</organism>
<dbReference type="OrthoDB" id="4480194at2759"/>
<evidence type="ECO:0000313" key="1">
    <source>
        <dbReference type="EMBL" id="PYH41898.1"/>
    </source>
</evidence>
<sequence>MCRVIFICTELIQGNYKSAGVHLRRGFQLVGQSDEYWRHHPRQGSVPTAQRRHGPTIEAAIVQISMVLDSQLAQFVQPDPLVHGQSSD</sequence>
<evidence type="ECO:0000313" key="2">
    <source>
        <dbReference type="Proteomes" id="UP000248349"/>
    </source>
</evidence>
<keyword evidence="2" id="KW-1185">Reference proteome</keyword>
<proteinExistence type="predicted"/>
<gene>
    <name evidence="1" type="ORF">BP01DRAFT_359870</name>
</gene>
<dbReference type="EMBL" id="KZ821257">
    <property type="protein sequence ID" value="PYH41898.1"/>
    <property type="molecule type" value="Genomic_DNA"/>
</dbReference>
<dbReference type="RefSeq" id="XP_025427880.1">
    <property type="nucleotide sequence ID" value="XM_025575779.1"/>
</dbReference>